<dbReference type="Pfam" id="PF01129">
    <property type="entry name" value="ART"/>
    <property type="match status" value="1"/>
</dbReference>
<organism evidence="11 12">
    <name type="scientific">Zophobas morio</name>
    <dbReference type="NCBI Taxonomy" id="2755281"/>
    <lineage>
        <taxon>Eukaryota</taxon>
        <taxon>Metazoa</taxon>
        <taxon>Ecdysozoa</taxon>
        <taxon>Arthropoda</taxon>
        <taxon>Hexapoda</taxon>
        <taxon>Insecta</taxon>
        <taxon>Pterygota</taxon>
        <taxon>Neoptera</taxon>
        <taxon>Endopterygota</taxon>
        <taxon>Coleoptera</taxon>
        <taxon>Polyphaga</taxon>
        <taxon>Cucujiformia</taxon>
        <taxon>Tenebrionidae</taxon>
        <taxon>Zophobas</taxon>
    </lineage>
</organism>
<accession>A0AA38MJH6</accession>
<dbReference type="EMBL" id="JALNTZ010000003">
    <property type="protein sequence ID" value="KAJ3658491.1"/>
    <property type="molecule type" value="Genomic_DNA"/>
</dbReference>
<dbReference type="Gene3D" id="3.90.176.10">
    <property type="entry name" value="Toxin ADP-ribosyltransferase, Chain A, domain 1"/>
    <property type="match status" value="1"/>
</dbReference>
<dbReference type="InterPro" id="IPR050999">
    <property type="entry name" value="ADP-ribosyltransferase_ARG"/>
</dbReference>
<protein>
    <recommendedName>
        <fullName evidence="10">NAD(P)(+)--arginine ADP-ribosyltransferase</fullName>
        <ecNumber evidence="10">2.4.2.31</ecNumber>
    </recommendedName>
    <alternativeName>
        <fullName evidence="10">Mono(ADP-ribosyl)transferase</fullName>
    </alternativeName>
</protein>
<evidence type="ECO:0000256" key="2">
    <source>
        <dbReference type="ARBA" id="ARBA00009558"/>
    </source>
</evidence>
<evidence type="ECO:0000256" key="10">
    <source>
        <dbReference type="RuleBase" id="RU361228"/>
    </source>
</evidence>
<evidence type="ECO:0000256" key="3">
    <source>
        <dbReference type="ARBA" id="ARBA00022525"/>
    </source>
</evidence>
<dbReference type="EC" id="2.4.2.31" evidence="10"/>
<evidence type="ECO:0000256" key="4">
    <source>
        <dbReference type="ARBA" id="ARBA00022656"/>
    </source>
</evidence>
<evidence type="ECO:0000256" key="6">
    <source>
        <dbReference type="ARBA" id="ARBA00022679"/>
    </source>
</evidence>
<dbReference type="InterPro" id="IPR000768">
    <property type="entry name" value="ART"/>
</dbReference>
<dbReference type="PROSITE" id="PS51996">
    <property type="entry name" value="TR_MART"/>
    <property type="match status" value="1"/>
</dbReference>
<keyword evidence="3" id="KW-0964">Secreted</keyword>
<dbReference type="AlphaFoldDB" id="A0AA38MJH6"/>
<dbReference type="GO" id="GO:0090729">
    <property type="term" value="F:toxin activity"/>
    <property type="evidence" value="ECO:0007669"/>
    <property type="project" value="UniProtKB-KW"/>
</dbReference>
<keyword evidence="4" id="KW-0800">Toxin</keyword>
<dbReference type="SUPFAM" id="SSF56399">
    <property type="entry name" value="ADP-ribosylation"/>
    <property type="match status" value="1"/>
</dbReference>
<gene>
    <name evidence="11" type="ORF">Zmor_010226</name>
</gene>
<keyword evidence="10" id="KW-0520">NAD</keyword>
<keyword evidence="10" id="KW-0521">NADP</keyword>
<evidence type="ECO:0000256" key="5">
    <source>
        <dbReference type="ARBA" id="ARBA00022676"/>
    </source>
</evidence>
<dbReference type="PANTHER" id="PTHR10339">
    <property type="entry name" value="ADP-RIBOSYLTRANSFERASE"/>
    <property type="match status" value="1"/>
</dbReference>
<reference evidence="11" key="1">
    <citation type="journal article" date="2023" name="G3 (Bethesda)">
        <title>Whole genome assemblies of Zophobas morio and Tenebrio molitor.</title>
        <authorList>
            <person name="Kaur S."/>
            <person name="Stinson S.A."/>
            <person name="diCenzo G.C."/>
        </authorList>
    </citation>
    <scope>NUCLEOTIDE SEQUENCE</scope>
    <source>
        <strain evidence="11">QUZm001</strain>
    </source>
</reference>
<comment type="caution">
    <text evidence="11">The sequence shown here is derived from an EMBL/GenBank/DDBJ whole genome shotgun (WGS) entry which is preliminary data.</text>
</comment>
<comment type="similarity">
    <text evidence="2 10">Belongs to the Arg-specific ADP-ribosyltransferase family.</text>
</comment>
<evidence type="ECO:0000313" key="11">
    <source>
        <dbReference type="EMBL" id="KAJ3658491.1"/>
    </source>
</evidence>
<comment type="catalytic activity">
    <reaction evidence="9 10">
        <text>L-arginyl-[protein] + NAD(+) = N(omega)-(ADP-D-ribosyl)-L-arginyl-[protein] + nicotinamide + H(+)</text>
        <dbReference type="Rhea" id="RHEA:19149"/>
        <dbReference type="Rhea" id="RHEA-COMP:10532"/>
        <dbReference type="Rhea" id="RHEA-COMP:15087"/>
        <dbReference type="ChEBI" id="CHEBI:15378"/>
        <dbReference type="ChEBI" id="CHEBI:17154"/>
        <dbReference type="ChEBI" id="CHEBI:29965"/>
        <dbReference type="ChEBI" id="CHEBI:57540"/>
        <dbReference type="ChEBI" id="CHEBI:142554"/>
        <dbReference type="EC" id="2.4.2.31"/>
    </reaction>
</comment>
<keyword evidence="5 10" id="KW-0328">Glycosyltransferase</keyword>
<dbReference type="GO" id="GO:0106274">
    <property type="term" value="F:NAD+-protein-arginine ADP-ribosyltransferase activity"/>
    <property type="evidence" value="ECO:0007669"/>
    <property type="project" value="UniProtKB-EC"/>
</dbReference>
<proteinExistence type="inferred from homology"/>
<comment type="subcellular location">
    <subcellularLocation>
        <location evidence="1">Secreted</location>
    </subcellularLocation>
</comment>
<dbReference type="GO" id="GO:0005576">
    <property type="term" value="C:extracellular region"/>
    <property type="evidence" value="ECO:0007669"/>
    <property type="project" value="UniProtKB-SubCell"/>
</dbReference>
<dbReference type="Proteomes" id="UP001168821">
    <property type="component" value="Unassembled WGS sequence"/>
</dbReference>
<evidence type="ECO:0000256" key="8">
    <source>
        <dbReference type="ARBA" id="ARBA00023026"/>
    </source>
</evidence>
<keyword evidence="8" id="KW-0843">Virulence</keyword>
<evidence type="ECO:0000256" key="1">
    <source>
        <dbReference type="ARBA" id="ARBA00004613"/>
    </source>
</evidence>
<evidence type="ECO:0000313" key="12">
    <source>
        <dbReference type="Proteomes" id="UP001168821"/>
    </source>
</evidence>
<evidence type="ECO:0000256" key="9">
    <source>
        <dbReference type="ARBA" id="ARBA00047597"/>
    </source>
</evidence>
<name>A0AA38MJH6_9CUCU</name>
<keyword evidence="6 10" id="KW-0808">Transferase</keyword>
<evidence type="ECO:0000256" key="7">
    <source>
        <dbReference type="ARBA" id="ARBA00022695"/>
    </source>
</evidence>
<keyword evidence="7" id="KW-0548">Nucleotidyltransferase</keyword>
<sequence length="275" mass="31425">MPELSRRESCTGRFLDPANLLQTIPDHEKGFESTIHYKHVSQLISLQFSKILQILHYELNNNLLYFTTWKKAKEHFMDKRKLDTLPVECCLAIITYTMDEKINGTKLYLDFNEKCRRLGDDGTWQSFPYKSLYALLTRSIHTITNNPDVTTPIYYRGLKCKITDIKEGDYVYSAQFLSCTTDKQVALEFIGGSDEDTQGTLMVFEGSAMAACGIMDYSAFKEEQEILVFPWSTFKVTKIITGGSQDQIFLKTIGPFIATLPYSGTYIKKGVTIQN</sequence>
<dbReference type="PANTHER" id="PTHR10339:SF25">
    <property type="entry name" value="SECRETED EXOENZYME S"/>
    <property type="match status" value="1"/>
</dbReference>
<dbReference type="PRINTS" id="PR00970">
    <property type="entry name" value="RIBTRNSFRASE"/>
</dbReference>
<dbReference type="GO" id="GO:0016779">
    <property type="term" value="F:nucleotidyltransferase activity"/>
    <property type="evidence" value="ECO:0007669"/>
    <property type="project" value="UniProtKB-KW"/>
</dbReference>
<keyword evidence="12" id="KW-1185">Reference proteome</keyword>
<dbReference type="GO" id="GO:0003950">
    <property type="term" value="F:NAD+ poly-ADP-ribosyltransferase activity"/>
    <property type="evidence" value="ECO:0007669"/>
    <property type="project" value="TreeGrafter"/>
</dbReference>